<dbReference type="Proteomes" id="UP000001744">
    <property type="component" value="Unassembled WGS sequence"/>
</dbReference>
<dbReference type="eggNOG" id="ENOG502QVRZ">
    <property type="taxonomic scope" value="Eukaryota"/>
</dbReference>
<dbReference type="JaponicusDB" id="SJAG_04696">
    <property type="gene designation" value="mis15"/>
</dbReference>
<gene>
    <name evidence="2" type="primary">mis15</name>
    <name evidence="1" type="ORF">SJAG_04696</name>
</gene>
<proteinExistence type="predicted"/>
<dbReference type="OMA" id="HPASLRW"/>
<dbReference type="OrthoDB" id="6585699at2759"/>
<evidence type="ECO:0000313" key="2">
    <source>
        <dbReference type="JaponicusDB" id="SJAG_04696"/>
    </source>
</evidence>
<dbReference type="RefSeq" id="XP_002175781.1">
    <property type="nucleotide sequence ID" value="XM_002175745.2"/>
</dbReference>
<organism evidence="1 3">
    <name type="scientific">Schizosaccharomyces japonicus (strain yFS275 / FY16936)</name>
    <name type="common">Fission yeast</name>
    <dbReference type="NCBI Taxonomy" id="402676"/>
    <lineage>
        <taxon>Eukaryota</taxon>
        <taxon>Fungi</taxon>
        <taxon>Dikarya</taxon>
        <taxon>Ascomycota</taxon>
        <taxon>Taphrinomycotina</taxon>
        <taxon>Schizosaccharomycetes</taxon>
        <taxon>Schizosaccharomycetales</taxon>
        <taxon>Schizosaccharomycetaceae</taxon>
        <taxon>Schizosaccharomyces</taxon>
    </lineage>
</organism>
<protein>
    <submittedName>
        <fullName evidence="1">Kinetochore protein Mis15</fullName>
    </submittedName>
</protein>
<reference evidence="1 3" key="1">
    <citation type="journal article" date="2011" name="Science">
        <title>Comparative functional genomics of the fission yeasts.</title>
        <authorList>
            <person name="Rhind N."/>
            <person name="Chen Z."/>
            <person name="Yassour M."/>
            <person name="Thompson D.A."/>
            <person name="Haas B.J."/>
            <person name="Habib N."/>
            <person name="Wapinski I."/>
            <person name="Roy S."/>
            <person name="Lin M.F."/>
            <person name="Heiman D.I."/>
            <person name="Young S.K."/>
            <person name="Furuya K."/>
            <person name="Guo Y."/>
            <person name="Pidoux A."/>
            <person name="Chen H.M."/>
            <person name="Robbertse B."/>
            <person name="Goldberg J.M."/>
            <person name="Aoki K."/>
            <person name="Bayne E.H."/>
            <person name="Berlin A.M."/>
            <person name="Desjardins C.A."/>
            <person name="Dobbs E."/>
            <person name="Dukaj L."/>
            <person name="Fan L."/>
            <person name="FitzGerald M.G."/>
            <person name="French C."/>
            <person name="Gujja S."/>
            <person name="Hansen K."/>
            <person name="Keifenheim D."/>
            <person name="Levin J.Z."/>
            <person name="Mosher R.A."/>
            <person name="Mueller C.A."/>
            <person name="Pfiffner J."/>
            <person name="Priest M."/>
            <person name="Russ C."/>
            <person name="Smialowska A."/>
            <person name="Swoboda P."/>
            <person name="Sykes S.M."/>
            <person name="Vaughn M."/>
            <person name="Vengrova S."/>
            <person name="Yoder R."/>
            <person name="Zeng Q."/>
            <person name="Allshire R."/>
            <person name="Baulcombe D."/>
            <person name="Birren B.W."/>
            <person name="Brown W."/>
            <person name="Ekwall K."/>
            <person name="Kellis M."/>
            <person name="Leatherwood J."/>
            <person name="Levin H."/>
            <person name="Margalit H."/>
            <person name="Martienssen R."/>
            <person name="Nieduszynski C.A."/>
            <person name="Spatafora J.W."/>
            <person name="Friedman N."/>
            <person name="Dalgaard J.Z."/>
            <person name="Baumann P."/>
            <person name="Niki H."/>
            <person name="Regev A."/>
            <person name="Nusbaum C."/>
        </authorList>
    </citation>
    <scope>NUCLEOTIDE SEQUENCE [LARGE SCALE GENOMIC DNA]</scope>
    <source>
        <strain evidence="3">yFS275 / FY16936</strain>
    </source>
</reference>
<name>B6K7I4_SCHJY</name>
<dbReference type="Pfam" id="PF05238">
    <property type="entry name" value="CENP-N"/>
    <property type="match status" value="1"/>
</dbReference>
<dbReference type="GO" id="GO:0034080">
    <property type="term" value="P:CENP-A containing chromatin assembly"/>
    <property type="evidence" value="ECO:0007669"/>
    <property type="project" value="InterPro"/>
</dbReference>
<dbReference type="GO" id="GO:0007059">
    <property type="term" value="P:chromosome segregation"/>
    <property type="evidence" value="ECO:0007669"/>
    <property type="project" value="InterPro"/>
</dbReference>
<sequence length="387" mass="44365">MKRGIFQNRIADETIVRYDKRLERLIMRLPQTQLVELCKQWVQLQFHASTLNREIDDEEGAEEFYWHVPKSVRKHTMLHRIRHRDFPHGLRLDQIAQLEMECLCRDMLAVRWTASQLQAGPNPAVLFSTKALLQTLYEEIDTVFSWHAIERRHPTLPMTLVRLQLLDTRNPQALCRLASKRQVIYLAILESSVHLLHSLLTDASDVGHRLFQQCLIRALQRFHSAYRIQKLSLTAKSLETMYTLLGAHRHAGALGSWRVYADNTVDTTPLDNQPSALATAIALKRKTTAEEIADVRFGNTNDRPLDRFLVALENDCIPDNELNVGDKIHNAPLAFRPKITVQFQGPNVFQGLKELSSQGVLDVQRMPSFMTGEDGRSIIRVVNGNVQ</sequence>
<accession>B6K7I4</accession>
<dbReference type="InterPro" id="IPR007902">
    <property type="entry name" value="Chl4/mis15/CENP-N"/>
</dbReference>
<evidence type="ECO:0000313" key="3">
    <source>
        <dbReference type="Proteomes" id="UP000001744"/>
    </source>
</evidence>
<dbReference type="AlphaFoldDB" id="B6K7I4"/>
<dbReference type="VEuPathDB" id="FungiDB:SJAG_04696"/>
<evidence type="ECO:0000313" key="1">
    <source>
        <dbReference type="EMBL" id="EEB09488.1"/>
    </source>
</evidence>
<dbReference type="GeneID" id="7051487"/>
<dbReference type="Gene3D" id="3.10.20.720">
    <property type="match status" value="1"/>
</dbReference>
<dbReference type="HOGENOM" id="CLU_714015_0_0_1"/>
<keyword evidence="3" id="KW-1185">Reference proteome</keyword>
<dbReference type="STRING" id="402676.B6K7I4"/>
<dbReference type="EMBL" id="KE651168">
    <property type="protein sequence ID" value="EEB09488.1"/>
    <property type="molecule type" value="Genomic_DNA"/>
</dbReference>